<evidence type="ECO:0000313" key="2">
    <source>
        <dbReference type="Proteomes" id="UP000051500"/>
    </source>
</evidence>
<dbReference type="eggNOG" id="ENOG5030KZT">
    <property type="taxonomic scope" value="Bacteria"/>
</dbReference>
<keyword evidence="2" id="KW-1185">Reference proteome</keyword>
<dbReference type="EMBL" id="JQBZ01000025">
    <property type="protein sequence ID" value="KRN88779.1"/>
    <property type="molecule type" value="Genomic_DNA"/>
</dbReference>
<organism evidence="1 2">
    <name type="scientific">Ligilactobacillus ceti DSM 22408</name>
    <dbReference type="NCBI Taxonomy" id="1122146"/>
    <lineage>
        <taxon>Bacteria</taxon>
        <taxon>Bacillati</taxon>
        <taxon>Bacillota</taxon>
        <taxon>Bacilli</taxon>
        <taxon>Lactobacillales</taxon>
        <taxon>Lactobacillaceae</taxon>
        <taxon>Ligilactobacillus</taxon>
    </lineage>
</organism>
<dbReference type="PATRIC" id="fig|1122146.4.peg.777"/>
<sequence>MTLTIKKHPQTQGNAFYNEENEICLICDPKTLPKTFQHIPVVITFLQPETSALVTDPTITNPLYLPQELYTILQKAAKFALKAPLNQQIKILPYGYAQKIAHLKITAERTDDLNSDAIVLLVQTATQTIGYAATFSKNGLHKSRIKKWKKHFKQAQLDQLVLADTFFQNEENTIFNPNQILKQVKNELSNAQTDEILTFSVPFANLALLSQIKVISTQTERKLVLTPAYAGLLRHFYPYDEDFIASAPDDDNLTTYLQQPDRYFFQAELLQQPAREILNVSAPVHSAPITQAELNDLVKYVAPKELLILE</sequence>
<name>A0A0R2KHM9_9LACO</name>
<dbReference type="STRING" id="1122146.IV53_GL000747"/>
<comment type="caution">
    <text evidence="1">The sequence shown here is derived from an EMBL/GenBank/DDBJ whole genome shotgun (WGS) entry which is preliminary data.</text>
</comment>
<evidence type="ECO:0000313" key="1">
    <source>
        <dbReference type="EMBL" id="KRN88779.1"/>
    </source>
</evidence>
<reference evidence="1 2" key="1">
    <citation type="journal article" date="2015" name="Genome Announc.">
        <title>Expanding the biotechnology potential of lactobacilli through comparative genomics of 213 strains and associated genera.</title>
        <authorList>
            <person name="Sun Z."/>
            <person name="Harris H.M."/>
            <person name="McCann A."/>
            <person name="Guo C."/>
            <person name="Argimon S."/>
            <person name="Zhang W."/>
            <person name="Yang X."/>
            <person name="Jeffery I.B."/>
            <person name="Cooney J.C."/>
            <person name="Kagawa T.F."/>
            <person name="Liu W."/>
            <person name="Song Y."/>
            <person name="Salvetti E."/>
            <person name="Wrobel A."/>
            <person name="Rasinkangas P."/>
            <person name="Parkhill J."/>
            <person name="Rea M.C."/>
            <person name="O'Sullivan O."/>
            <person name="Ritari J."/>
            <person name="Douillard F.P."/>
            <person name="Paul Ross R."/>
            <person name="Yang R."/>
            <person name="Briner A.E."/>
            <person name="Felis G.E."/>
            <person name="de Vos W.M."/>
            <person name="Barrangou R."/>
            <person name="Klaenhammer T.R."/>
            <person name="Caufield P.W."/>
            <person name="Cui Y."/>
            <person name="Zhang H."/>
            <person name="O'Toole P.W."/>
        </authorList>
    </citation>
    <scope>NUCLEOTIDE SEQUENCE [LARGE SCALE GENOMIC DNA]</scope>
    <source>
        <strain evidence="1 2">DSM 22408</strain>
    </source>
</reference>
<protein>
    <submittedName>
        <fullName evidence="1">Uncharacterized protein</fullName>
    </submittedName>
</protein>
<gene>
    <name evidence="1" type="ORF">IV53_GL000747</name>
</gene>
<accession>A0A0R2KHM9</accession>
<proteinExistence type="predicted"/>
<dbReference type="RefSeq" id="WP_027107188.1">
    <property type="nucleotide sequence ID" value="NZ_JQBZ01000025.1"/>
</dbReference>
<dbReference type="OrthoDB" id="2327207at2"/>
<dbReference type="Proteomes" id="UP000051500">
    <property type="component" value="Unassembled WGS sequence"/>
</dbReference>
<dbReference type="AlphaFoldDB" id="A0A0R2KHM9"/>